<dbReference type="InterPro" id="IPR051257">
    <property type="entry name" value="Diverse_CBS-Domain"/>
</dbReference>
<evidence type="ECO:0000256" key="3">
    <source>
        <dbReference type="SAM" id="MobiDB-lite"/>
    </source>
</evidence>
<evidence type="ECO:0000313" key="6">
    <source>
        <dbReference type="EMBL" id="QII10797.1"/>
    </source>
</evidence>
<name>Q1Q197_KUEST</name>
<feature type="compositionally biased region" description="Basic and acidic residues" evidence="3">
    <location>
        <begin position="24"/>
        <end position="55"/>
    </location>
</feature>
<evidence type="ECO:0000256" key="2">
    <source>
        <dbReference type="PROSITE-ProRule" id="PRU00703"/>
    </source>
</evidence>
<keyword evidence="8" id="KW-1185">Reference proteome</keyword>
<dbReference type="EMBL" id="CP049055">
    <property type="protein sequence ID" value="QII10797.1"/>
    <property type="molecule type" value="Genomic_DNA"/>
</dbReference>
<evidence type="ECO:0000313" key="9">
    <source>
        <dbReference type="Proteomes" id="UP000501926"/>
    </source>
</evidence>
<proteinExistence type="predicted"/>
<evidence type="ECO:0000313" key="8">
    <source>
        <dbReference type="Proteomes" id="UP000221734"/>
    </source>
</evidence>
<evidence type="ECO:0000313" key="7">
    <source>
        <dbReference type="EMBL" id="SOH03606.1"/>
    </source>
</evidence>
<dbReference type="EMBL" id="LT934425">
    <property type="protein sequence ID" value="SOH03606.1"/>
    <property type="molecule type" value="Genomic_DNA"/>
</dbReference>
<dbReference type="AlphaFoldDB" id="Q1Q197"/>
<reference evidence="7" key="3">
    <citation type="submission" date="2017-10" db="EMBL/GenBank/DDBJ databases">
        <authorList>
            <person name="Banno H."/>
            <person name="Chua N.-H."/>
        </authorList>
    </citation>
    <scope>NUCLEOTIDE SEQUENCE [LARGE SCALE GENOMIC DNA]</scope>
    <source>
        <strain evidence="7">Kuenenia_mbr1_ru-nijmegen</strain>
    </source>
</reference>
<gene>
    <name evidence="6" type="ORF">KsCSTR_14180</name>
    <name evidence="7" type="ORF">KSMBR1_1103</name>
    <name evidence="5" type="ORF">kuste3014</name>
</gene>
<dbReference type="Gene3D" id="3.10.580.10">
    <property type="entry name" value="CBS-domain"/>
    <property type="match status" value="2"/>
</dbReference>
<dbReference type="Proteomes" id="UP000221734">
    <property type="component" value="Chromosome Kuenenia_stuttgartiensis_MBR1"/>
</dbReference>
<feature type="region of interest" description="Disordered" evidence="3">
    <location>
        <begin position="14"/>
        <end position="65"/>
    </location>
</feature>
<dbReference type="KEGG" id="kst:KSMBR1_1103"/>
<reference evidence="5" key="1">
    <citation type="journal article" date="2006" name="Nature">
        <title>Deciphering the evolution and metabolism of an anammox bacterium from a community genome.</title>
        <authorList>
            <person name="Strous M."/>
            <person name="Pelletier E."/>
            <person name="Mangenot S."/>
            <person name="Rattei T."/>
            <person name="Lehner A."/>
            <person name="Taylor M.W."/>
            <person name="Horn M."/>
            <person name="Daims H."/>
            <person name="Bartol-Mavel D."/>
            <person name="Wincker P."/>
            <person name="Barbe V."/>
            <person name="Fonknechten N."/>
            <person name="Vallenet D."/>
            <person name="Segurens B."/>
            <person name="Schenowitz-Truong C."/>
            <person name="Medigue C."/>
            <person name="Collingro A."/>
            <person name="Snel B."/>
            <person name="Dutilh B.E."/>
            <person name="OpDenCamp H.J.M."/>
            <person name="vanDerDrift C."/>
            <person name="Cirpus I."/>
            <person name="vanDePas-Schoonen K.T."/>
            <person name="Harhangi H.R."/>
            <person name="vanNiftrik L."/>
            <person name="Schmid M."/>
            <person name="Keltjens J."/>
            <person name="vanDeVossenberg J."/>
            <person name="Kartal B."/>
            <person name="Meier H."/>
            <person name="Frishman D."/>
            <person name="Huynen M.A."/>
            <person name="Mewes H."/>
            <person name="Weissenbach J."/>
            <person name="Jetten M.S.M."/>
            <person name="Wagner M."/>
            <person name="LePaslier D."/>
        </authorList>
    </citation>
    <scope>NUCLEOTIDE SEQUENCE</scope>
</reference>
<dbReference type="Proteomes" id="UP000501926">
    <property type="component" value="Chromosome"/>
</dbReference>
<dbReference type="PANTHER" id="PTHR43080">
    <property type="entry name" value="CBS DOMAIN-CONTAINING PROTEIN CBSX3, MITOCHONDRIAL"/>
    <property type="match status" value="1"/>
</dbReference>
<feature type="domain" description="CBS" evidence="4">
    <location>
        <begin position="84"/>
        <end position="140"/>
    </location>
</feature>
<dbReference type="OrthoDB" id="9807125at2"/>
<dbReference type="InterPro" id="IPR000644">
    <property type="entry name" value="CBS_dom"/>
</dbReference>
<evidence type="ECO:0000256" key="1">
    <source>
        <dbReference type="ARBA" id="ARBA00023122"/>
    </source>
</evidence>
<dbReference type="PANTHER" id="PTHR43080:SF2">
    <property type="entry name" value="CBS DOMAIN-CONTAINING PROTEIN"/>
    <property type="match status" value="1"/>
</dbReference>
<reference evidence="6 9" key="5">
    <citation type="submission" date="2020-02" db="EMBL/GenBank/DDBJ databases">
        <title>Newly sequenced genome of strain CSTR1 showed variability in Candidatus Kuenenia stuttgartiensis genomes.</title>
        <authorList>
            <person name="Ding C."/>
            <person name="Adrian L."/>
        </authorList>
    </citation>
    <scope>NUCLEOTIDE SEQUENCE [LARGE SCALE GENOMIC DNA]</scope>
    <source>
        <strain evidence="6 9">CSTR1</strain>
    </source>
</reference>
<dbReference type="Pfam" id="PF00571">
    <property type="entry name" value="CBS"/>
    <property type="match status" value="2"/>
</dbReference>
<dbReference type="RefSeq" id="WP_099324410.1">
    <property type="nucleotide sequence ID" value="NZ_CP049055.1"/>
</dbReference>
<dbReference type="EMBL" id="CT573071">
    <property type="protein sequence ID" value="CAJ73769.1"/>
    <property type="molecule type" value="Genomic_DNA"/>
</dbReference>
<dbReference type="SMART" id="SM00116">
    <property type="entry name" value="CBS"/>
    <property type="match status" value="2"/>
</dbReference>
<reference evidence="8" key="4">
    <citation type="submission" date="2017-10" db="EMBL/GenBank/DDBJ databases">
        <authorList>
            <person name="Frank J."/>
        </authorList>
    </citation>
    <scope>NUCLEOTIDE SEQUENCE [LARGE SCALE GENOMIC DNA]</scope>
</reference>
<dbReference type="CDD" id="cd04584">
    <property type="entry name" value="CBS_pair_AcuB_like"/>
    <property type="match status" value="1"/>
</dbReference>
<dbReference type="PROSITE" id="PS51371">
    <property type="entry name" value="CBS"/>
    <property type="match status" value="2"/>
</dbReference>
<protein>
    <recommendedName>
        <fullName evidence="4">CBS domain-containing protein</fullName>
    </recommendedName>
</protein>
<dbReference type="SUPFAM" id="SSF54631">
    <property type="entry name" value="CBS-domain pair"/>
    <property type="match status" value="1"/>
</dbReference>
<accession>Q1Q197</accession>
<reference evidence="5" key="2">
    <citation type="submission" date="2006-01" db="EMBL/GenBank/DDBJ databases">
        <authorList>
            <person name="Genoscope"/>
        </authorList>
    </citation>
    <scope>NUCLEOTIDE SEQUENCE</scope>
</reference>
<organism evidence="5">
    <name type="scientific">Kuenenia stuttgartiensis</name>
    <dbReference type="NCBI Taxonomy" id="174633"/>
    <lineage>
        <taxon>Bacteria</taxon>
        <taxon>Pseudomonadati</taxon>
        <taxon>Planctomycetota</taxon>
        <taxon>Candidatus Brocadiia</taxon>
        <taxon>Candidatus Brocadiales</taxon>
        <taxon>Candidatus Brocadiaceae</taxon>
        <taxon>Candidatus Kuenenia</taxon>
    </lineage>
</organism>
<dbReference type="InterPro" id="IPR046342">
    <property type="entry name" value="CBS_dom_sf"/>
</dbReference>
<feature type="domain" description="CBS" evidence="4">
    <location>
        <begin position="183"/>
        <end position="241"/>
    </location>
</feature>
<keyword evidence="1 2" id="KW-0129">CBS domain</keyword>
<evidence type="ECO:0000259" key="4">
    <source>
        <dbReference type="PROSITE" id="PS51371"/>
    </source>
</evidence>
<sequence>MGFQIIDQGTRFPLTAGMFTTPPRRVERLQHTAKDKRIEENKDNLQEREQRENKKQKPRSSSTLMYQKTEYPHQRNSLHANQIMSSPVVTILPDTRLDEAWEIIREHRFRHLPILTPNKKVAGIISDRDLLREAAQSEASGDKQPVNTPAQKWYEADAHYTDAGFYHDNIYTFPKKKTVLDICKTRILTATPDTELREIAKILIEEHIGSMPIVDENNHLLGIITRSDILRTIVANGAIDLLI</sequence>
<evidence type="ECO:0000313" key="5">
    <source>
        <dbReference type="EMBL" id="CAJ73769.1"/>
    </source>
</evidence>